<dbReference type="InterPro" id="IPR023365">
    <property type="entry name" value="Sortase_dom-sf"/>
</dbReference>
<feature type="transmembrane region" description="Helical" evidence="4">
    <location>
        <begin position="9"/>
        <end position="27"/>
    </location>
</feature>
<dbReference type="InterPro" id="IPR005754">
    <property type="entry name" value="Sortase"/>
</dbReference>
<dbReference type="NCBIfam" id="TIGR01076">
    <property type="entry name" value="sortase_fam"/>
    <property type="match status" value="1"/>
</dbReference>
<feature type="transmembrane region" description="Helical" evidence="4">
    <location>
        <begin position="241"/>
        <end position="262"/>
    </location>
</feature>
<keyword evidence="4" id="KW-1133">Transmembrane helix</keyword>
<feature type="active site" description="Proton donor/acceptor" evidence="2">
    <location>
        <position position="143"/>
    </location>
</feature>
<proteinExistence type="predicted"/>
<dbReference type="CDD" id="cd05827">
    <property type="entry name" value="Sortase_C"/>
    <property type="match status" value="1"/>
</dbReference>
<dbReference type="AlphaFoldDB" id="A0A6G8AU89"/>
<keyword evidence="4" id="KW-0472">Membrane</keyword>
<dbReference type="EMBL" id="CP049887">
    <property type="protein sequence ID" value="QIL48557.1"/>
    <property type="molecule type" value="Genomic_DNA"/>
</dbReference>
<keyword evidence="6" id="KW-1185">Reference proteome</keyword>
<sequence>MKKTMIQKIILISIFLIGGLIFTYPFYSNGINYLIDQQRLKALHQKTEKEYAEKETEMKQVNDKIKVNGLVINHDPFDASQVDKGSLDLEKHLIGSISIPKINISIPLYDTLTNQVLENGAGILQGSSMPTGGVGTHSVISAHRGLAERLLFRNLDKLQKGDVFLVESSGKLLAYEVFKVQTVKPEETDFIKLDPKEDIISLLTCTPYMINSHRLIVTGKRTEVTKEMKNEIKNSQKKQDWQQWLILGGIILGILFILYLFYRVIRSYLISQNRYSFTFYVRNEEKTAIEGQEFIIYRKGSNQILKRNDEFLVPTSQINGRVVIKDLPGGLYTLAVRENPRSVLGQFGVKKIKDKRMMWLKTENNLADVKNKNRRVWLTLKND</sequence>
<evidence type="ECO:0000256" key="2">
    <source>
        <dbReference type="PIRSR" id="PIRSR605754-1"/>
    </source>
</evidence>
<evidence type="ECO:0000256" key="1">
    <source>
        <dbReference type="ARBA" id="ARBA00022801"/>
    </source>
</evidence>
<evidence type="ECO:0000256" key="3">
    <source>
        <dbReference type="SAM" id="Coils"/>
    </source>
</evidence>
<dbReference type="Proteomes" id="UP000501747">
    <property type="component" value="Chromosome"/>
</dbReference>
<accession>A0A6G8AU89</accession>
<dbReference type="InterPro" id="IPR042002">
    <property type="entry name" value="Sortase_C"/>
</dbReference>
<name>A0A6G8AU89_9ENTE</name>
<dbReference type="SUPFAM" id="SSF63817">
    <property type="entry name" value="Sortase"/>
    <property type="match status" value="1"/>
</dbReference>
<dbReference type="Gene3D" id="2.40.260.10">
    <property type="entry name" value="Sortase"/>
    <property type="match status" value="1"/>
</dbReference>
<evidence type="ECO:0000313" key="6">
    <source>
        <dbReference type="Proteomes" id="UP000501747"/>
    </source>
</evidence>
<dbReference type="Pfam" id="PF04203">
    <property type="entry name" value="Sortase"/>
    <property type="match status" value="1"/>
</dbReference>
<feature type="coiled-coil region" evidence="3">
    <location>
        <begin position="37"/>
        <end position="64"/>
    </location>
</feature>
<evidence type="ECO:0000313" key="5">
    <source>
        <dbReference type="EMBL" id="QIL48557.1"/>
    </source>
</evidence>
<dbReference type="NCBIfam" id="NF033745">
    <property type="entry name" value="class_C_sortase"/>
    <property type="match status" value="1"/>
</dbReference>
<dbReference type="RefSeq" id="WP_166034695.1">
    <property type="nucleotide sequence ID" value="NZ_CP049887.1"/>
</dbReference>
<gene>
    <name evidence="5" type="ORF">G7082_08620</name>
</gene>
<protein>
    <submittedName>
        <fullName evidence="5">Class C sortase</fullName>
    </submittedName>
</protein>
<dbReference type="KEGG" id="vhy:G7082_08620"/>
<organism evidence="5 6">
    <name type="scientific">Vagococcus hydrophili</name>
    <dbReference type="NCBI Taxonomy" id="2714947"/>
    <lineage>
        <taxon>Bacteria</taxon>
        <taxon>Bacillati</taxon>
        <taxon>Bacillota</taxon>
        <taxon>Bacilli</taxon>
        <taxon>Lactobacillales</taxon>
        <taxon>Enterococcaceae</taxon>
        <taxon>Vagococcus</taxon>
    </lineage>
</organism>
<keyword evidence="3" id="KW-0175">Coiled coil</keyword>
<dbReference type="GO" id="GO:0016787">
    <property type="term" value="F:hydrolase activity"/>
    <property type="evidence" value="ECO:0007669"/>
    <property type="project" value="UniProtKB-KW"/>
</dbReference>
<evidence type="ECO:0000256" key="4">
    <source>
        <dbReference type="SAM" id="Phobius"/>
    </source>
</evidence>
<keyword evidence="4" id="KW-0812">Transmembrane</keyword>
<reference evidence="5 6" key="1">
    <citation type="submission" date="2020-03" db="EMBL/GenBank/DDBJ databases">
        <title>Vagococcus sp. nov., isolated from beetles.</title>
        <authorList>
            <person name="Hyun D.-W."/>
            <person name="Bae J.-W."/>
        </authorList>
    </citation>
    <scope>NUCLEOTIDE SEQUENCE [LARGE SCALE GENOMIC DNA]</scope>
    <source>
        <strain evidence="5 6">HDW17B</strain>
    </source>
</reference>
<feature type="active site" description="Acyl-thioester intermediate" evidence="2">
    <location>
        <position position="205"/>
    </location>
</feature>
<keyword evidence="1" id="KW-0378">Hydrolase</keyword>